<proteinExistence type="predicted"/>
<evidence type="ECO:0000313" key="1">
    <source>
        <dbReference type="EMBL" id="QNM14082.1"/>
    </source>
</evidence>
<organism evidence="1 2">
    <name type="scientific">[Eubacterium] hominis</name>
    <dbReference type="NCBI Taxonomy" id="2764325"/>
    <lineage>
        <taxon>Bacteria</taxon>
        <taxon>Bacillati</taxon>
        <taxon>Bacillota</taxon>
        <taxon>Erysipelotrichia</taxon>
        <taxon>Erysipelotrichales</taxon>
        <taxon>Erysipelotrichaceae</taxon>
        <taxon>Amedibacillus</taxon>
    </lineage>
</organism>
<dbReference type="EMBL" id="CP060636">
    <property type="protein sequence ID" value="QNM14082.1"/>
    <property type="molecule type" value="Genomic_DNA"/>
</dbReference>
<dbReference type="KEGG" id="ehn:H9Q80_09170"/>
<gene>
    <name evidence="1" type="ORF">H9Q80_09170</name>
</gene>
<keyword evidence="2" id="KW-1185">Reference proteome</keyword>
<dbReference type="AlphaFoldDB" id="A0A7G9GTF0"/>
<accession>A0A7G9GTF0</accession>
<dbReference type="Proteomes" id="UP000515856">
    <property type="component" value="Chromosome"/>
</dbReference>
<evidence type="ECO:0000313" key="2">
    <source>
        <dbReference type="Proteomes" id="UP000515856"/>
    </source>
</evidence>
<name>A0A7G9GTF0_9FIRM</name>
<sequence length="189" mass="22613">MKLFITSVTAQGTNCVSSLIHELSPLEKQAQSWDFPYNIMICIRCGKNVGKTFQRFENKDQVLTLDIREEDELFRVMSKNEQREYLGRRIFSYMEESIKKYPKVATTHQQEAFMKNVKQWMMAHDWLHGKIDQVRTLLQKEMGAYEISEQMHMPLEEVEDIWIHMYEEDKRTTTHSDNIKEGKNWVWNV</sequence>
<dbReference type="RefSeq" id="WP_117518297.1">
    <property type="nucleotide sequence ID" value="NZ_CP060636.1"/>
</dbReference>
<reference evidence="1 2" key="1">
    <citation type="submission" date="2020-08" db="EMBL/GenBank/DDBJ databases">
        <authorList>
            <person name="Liu C."/>
            <person name="Sun Q."/>
        </authorList>
    </citation>
    <scope>NUCLEOTIDE SEQUENCE [LARGE SCALE GENOMIC DNA]</scope>
    <source>
        <strain evidence="1 2">NSJ-61</strain>
    </source>
</reference>
<protein>
    <submittedName>
        <fullName evidence="1">Uncharacterized protein</fullName>
    </submittedName>
</protein>